<keyword evidence="3" id="KW-1185">Reference proteome</keyword>
<accession>A0A9P7MAP2</accession>
<feature type="chain" id="PRO_5040275252" evidence="1">
    <location>
        <begin position="17"/>
        <end position="115"/>
    </location>
</feature>
<dbReference type="EMBL" id="SRPO01000249">
    <property type="protein sequence ID" value="KAG5935593.1"/>
    <property type="molecule type" value="Genomic_DNA"/>
</dbReference>
<dbReference type="Proteomes" id="UP000706124">
    <property type="component" value="Unassembled WGS sequence"/>
</dbReference>
<organism evidence="2 3">
    <name type="scientific">Claviceps pazoutovae</name>
    <dbReference type="NCBI Taxonomy" id="1649127"/>
    <lineage>
        <taxon>Eukaryota</taxon>
        <taxon>Fungi</taxon>
        <taxon>Dikarya</taxon>
        <taxon>Ascomycota</taxon>
        <taxon>Pezizomycotina</taxon>
        <taxon>Sordariomycetes</taxon>
        <taxon>Hypocreomycetidae</taxon>
        <taxon>Hypocreales</taxon>
        <taxon>Clavicipitaceae</taxon>
        <taxon>Claviceps</taxon>
    </lineage>
</organism>
<evidence type="ECO:0000256" key="1">
    <source>
        <dbReference type="SAM" id="SignalP"/>
    </source>
</evidence>
<gene>
    <name evidence="2" type="ORF">E4U60_003048</name>
</gene>
<dbReference type="AlphaFoldDB" id="A0A9P7MAP2"/>
<keyword evidence="1" id="KW-0732">Signal</keyword>
<evidence type="ECO:0000313" key="3">
    <source>
        <dbReference type="Proteomes" id="UP000706124"/>
    </source>
</evidence>
<evidence type="ECO:0000313" key="2">
    <source>
        <dbReference type="EMBL" id="KAG5935593.1"/>
    </source>
</evidence>
<reference evidence="2 3" key="1">
    <citation type="journal article" date="2020" name="bioRxiv">
        <title>Whole genome comparisons of ergot fungi reveals the divergence and evolution of species within the genus Claviceps are the result of varying mechanisms driving genome evolution and host range expansion.</title>
        <authorList>
            <person name="Wyka S.A."/>
            <person name="Mondo S.J."/>
            <person name="Liu M."/>
            <person name="Dettman J."/>
            <person name="Nalam V."/>
            <person name="Broders K.D."/>
        </authorList>
    </citation>
    <scope>NUCLEOTIDE SEQUENCE [LARGE SCALE GENOMIC DNA]</scope>
    <source>
        <strain evidence="2 3">CCC 1485</strain>
    </source>
</reference>
<protein>
    <submittedName>
        <fullName evidence="2">Uncharacterized protein</fullName>
    </submittedName>
</protein>
<comment type="caution">
    <text evidence="2">The sequence shown here is derived from an EMBL/GenBank/DDBJ whole genome shotgun (WGS) entry which is preliminary data.</text>
</comment>
<sequence length="115" mass="12936">MHALSLLALLLPFVAADKHDQCDCMSWTQETGWIHNADLTHWVCHVHYMEVSYGSRFDKNTGRCVADGKKKISGQDWEDACKNEGHDGYLILDDQDDHRDLTSHTVGAAAGDCKY</sequence>
<feature type="signal peptide" evidence="1">
    <location>
        <begin position="1"/>
        <end position="16"/>
    </location>
</feature>
<name>A0A9P7MAP2_9HYPO</name>
<dbReference type="OrthoDB" id="4952194at2759"/>
<proteinExistence type="predicted"/>